<dbReference type="InterPro" id="IPR017850">
    <property type="entry name" value="Alkaline_phosphatase_core_sf"/>
</dbReference>
<keyword evidence="2" id="KW-1185">Reference proteome</keyword>
<evidence type="ECO:0000313" key="2">
    <source>
        <dbReference type="Proteomes" id="UP001593833"/>
    </source>
</evidence>
<organism evidence="1 2">
    <name type="scientific">Eiseniibacteriota bacterium</name>
    <dbReference type="NCBI Taxonomy" id="2212470"/>
    <lineage>
        <taxon>Bacteria</taxon>
        <taxon>Candidatus Eiseniibacteriota</taxon>
    </lineage>
</organism>
<dbReference type="Gene3D" id="3.40.720.10">
    <property type="entry name" value="Alkaline Phosphatase, subunit A"/>
    <property type="match status" value="1"/>
</dbReference>
<protein>
    <submittedName>
        <fullName evidence="1">Alkaline phosphatase family protein</fullName>
    </submittedName>
</protein>
<feature type="non-terminal residue" evidence="1">
    <location>
        <position position="554"/>
    </location>
</feature>
<comment type="caution">
    <text evidence="1">The sequence shown here is derived from an EMBL/GenBank/DDBJ whole genome shotgun (WGS) entry which is preliminary data.</text>
</comment>
<name>A0ABV6YMD0_UNCEI</name>
<reference evidence="1 2" key="1">
    <citation type="submission" date="2024-09" db="EMBL/GenBank/DDBJ databases">
        <authorList>
            <person name="D'Angelo T."/>
        </authorList>
    </citation>
    <scope>NUCLEOTIDE SEQUENCE [LARGE SCALE GENOMIC DNA]</scope>
    <source>
        <strain evidence="1">SAG AM-320-E07</strain>
    </source>
</reference>
<dbReference type="Proteomes" id="UP001593833">
    <property type="component" value="Unassembled WGS sequence"/>
</dbReference>
<accession>A0ABV6YMD0</accession>
<dbReference type="Pfam" id="PF01663">
    <property type="entry name" value="Phosphodiest"/>
    <property type="match status" value="1"/>
</dbReference>
<gene>
    <name evidence="1" type="ORF">ACFL6M_07770</name>
</gene>
<dbReference type="EMBL" id="JBHPKH010000178">
    <property type="protein sequence ID" value="MFC1573476.1"/>
    <property type="molecule type" value="Genomic_DNA"/>
</dbReference>
<sequence length="554" mass="62154">MVQRHHRDELGGGHAIFDFLHRKPRDYLPFSSMSEVLPPKGNPSFLGIKMPGHVRLPFSNYIIPTQGGTTRNLRKGTPFWEILESHGVEAVVHRMPVNFPPSGGGAVTLSGMGTPDIQGTQGTYAFYTDDPPSDYRSATGGKIFVVDVVDGVVKDRLYGPPNDFIDYDRVQHKTGRRVAYQDRKASIPFTVYVDEENPVAKIVIDDQEVFLEEGVFSPWVEINFSLLPTPGFVRWAWHDLVNVRGTVRFYLKSTHPSFGLYVTPIQISPENPALPISTPSEYAPELAKALGPYYTQGMPQDSKAIDFDVFGNADYMKQVAIVLDEEVSMAEYELGRFDEGLLFLYFSCIDQVGHSMWRTMADQLDHPAHVEELDVAFRDTYPRLYEYFDTVVGGIMDKYVDEETCLIVMSDHGFSSWRRKFDLNRWLYDNGYLVLKPGVAPSSVEFLQGVDWSQTTVYGLGINGLYINELGRERFGTVPPGLAKQNLLDEVCEKLEAIVDPTTGFKPINKAFRCAEIYSGPNVVMGPDVQIGYRRDYRGSDDSAVGEVADAVIS</sequence>
<dbReference type="SUPFAM" id="SSF53649">
    <property type="entry name" value="Alkaline phosphatase-like"/>
    <property type="match status" value="1"/>
</dbReference>
<dbReference type="InterPro" id="IPR002591">
    <property type="entry name" value="Phosphodiest/P_Trfase"/>
</dbReference>
<evidence type="ECO:0000313" key="1">
    <source>
        <dbReference type="EMBL" id="MFC1573476.1"/>
    </source>
</evidence>
<proteinExistence type="predicted"/>